<organism evidence="1 2">
    <name type="scientific">Halarcobacter anaerophilus</name>
    <dbReference type="NCBI Taxonomy" id="877500"/>
    <lineage>
        <taxon>Bacteria</taxon>
        <taxon>Pseudomonadati</taxon>
        <taxon>Campylobacterota</taxon>
        <taxon>Epsilonproteobacteria</taxon>
        <taxon>Campylobacterales</taxon>
        <taxon>Arcobacteraceae</taxon>
        <taxon>Halarcobacter</taxon>
    </lineage>
</organism>
<accession>A0A4Q0XY63</accession>
<dbReference type="NCBIfam" id="NF041262">
    <property type="entry name" value="colicin_Z_Cterm"/>
    <property type="match status" value="1"/>
</dbReference>
<keyword evidence="2" id="KW-1185">Reference proteome</keyword>
<evidence type="ECO:0000313" key="1">
    <source>
        <dbReference type="EMBL" id="RXJ61684.1"/>
    </source>
</evidence>
<protein>
    <submittedName>
        <fullName evidence="1">Uncharacterized protein</fullName>
    </submittedName>
</protein>
<name>A0A4Q0XY63_9BACT</name>
<dbReference type="EMBL" id="PDKO01000013">
    <property type="protein sequence ID" value="RXJ61684.1"/>
    <property type="molecule type" value="Genomic_DNA"/>
</dbReference>
<dbReference type="AlphaFoldDB" id="A0A4Q0XY63"/>
<comment type="caution">
    <text evidence="1">The sequence shown here is derived from an EMBL/GenBank/DDBJ whole genome shotgun (WGS) entry which is preliminary data.</text>
</comment>
<evidence type="ECO:0000313" key="2">
    <source>
        <dbReference type="Proteomes" id="UP000290191"/>
    </source>
</evidence>
<gene>
    <name evidence="1" type="ORF">CRV06_12815</name>
</gene>
<proteinExistence type="predicted"/>
<dbReference type="Proteomes" id="UP000290191">
    <property type="component" value="Unassembled WGS sequence"/>
</dbReference>
<sequence>MVLKEIQTWVPPLGLGWSKWINIISHYTKGSYIVEFKSLSNVKSTFDIEVREGGKTMTRKIIGPGKTRITSSNCACITRARFSSHTVGQNILILVKV</sequence>
<dbReference type="RefSeq" id="WP_129082783.1">
    <property type="nucleotide sequence ID" value="NZ_CP041070.1"/>
</dbReference>
<reference evidence="1 2" key="1">
    <citation type="submission" date="2017-10" db="EMBL/GenBank/DDBJ databases">
        <title>Genomics of the genus Arcobacter.</title>
        <authorList>
            <person name="Perez-Cataluna A."/>
            <person name="Figueras M.J."/>
        </authorList>
    </citation>
    <scope>NUCLEOTIDE SEQUENCE [LARGE SCALE GENOMIC DNA]</scope>
    <source>
        <strain evidence="1 2">DSM 24636</strain>
    </source>
</reference>